<dbReference type="PROSITE" id="PS50977">
    <property type="entry name" value="HTH_TETR_2"/>
    <property type="match status" value="1"/>
</dbReference>
<keyword evidence="2 4" id="KW-0238">DNA-binding</keyword>
<evidence type="ECO:0000256" key="2">
    <source>
        <dbReference type="ARBA" id="ARBA00023125"/>
    </source>
</evidence>
<dbReference type="InterPro" id="IPR001647">
    <property type="entry name" value="HTH_TetR"/>
</dbReference>
<reference evidence="7" key="1">
    <citation type="submission" date="2016-10" db="EMBL/GenBank/DDBJ databases">
        <authorList>
            <person name="Varghese N."/>
            <person name="Submissions S."/>
        </authorList>
    </citation>
    <scope>NUCLEOTIDE SEQUENCE [LARGE SCALE GENOMIC DNA]</scope>
    <source>
        <strain evidence="7">IBRC-M 10403</strain>
    </source>
</reference>
<sequence length="201" mass="21570">MTEPPAERGAYHHGALRAALTEAALDMLDEGGLARVTVREVARRVGVSPGAPFRHFADRQALLTAVAERVLADFGDWQRAAVAGTDHSAFYAFGLAFVRYAATYPHRFELLRSAVYGRELPEALRPGMAQVGDLATELIVAGQRAGELRPGDPDMVRLAAHALVYGLSQMIVDGFLPAENAERLVEGALTIFGQGIKGTSD</sequence>
<dbReference type="RefSeq" id="WP_228771278.1">
    <property type="nucleotide sequence ID" value="NZ_FMZZ01000001.1"/>
</dbReference>
<protein>
    <submittedName>
        <fullName evidence="6">DNA-binding transcriptional regulator, AcrR family</fullName>
    </submittedName>
</protein>
<evidence type="ECO:0000313" key="7">
    <source>
        <dbReference type="Proteomes" id="UP000199501"/>
    </source>
</evidence>
<name>A0A1G6JGQ2_9PSEU</name>
<dbReference type="InterPro" id="IPR036271">
    <property type="entry name" value="Tet_transcr_reg_TetR-rel_C_sf"/>
</dbReference>
<dbReference type="STRING" id="1271860.SAMN05216174_101398"/>
<gene>
    <name evidence="6" type="ORF">SAMN05216174_101398</name>
</gene>
<dbReference type="Proteomes" id="UP000199501">
    <property type="component" value="Unassembled WGS sequence"/>
</dbReference>
<dbReference type="InterPro" id="IPR009057">
    <property type="entry name" value="Homeodomain-like_sf"/>
</dbReference>
<organism evidence="6 7">
    <name type="scientific">Actinokineospora iranica</name>
    <dbReference type="NCBI Taxonomy" id="1271860"/>
    <lineage>
        <taxon>Bacteria</taxon>
        <taxon>Bacillati</taxon>
        <taxon>Actinomycetota</taxon>
        <taxon>Actinomycetes</taxon>
        <taxon>Pseudonocardiales</taxon>
        <taxon>Pseudonocardiaceae</taxon>
        <taxon>Actinokineospora</taxon>
    </lineage>
</organism>
<dbReference type="Pfam" id="PF00440">
    <property type="entry name" value="TetR_N"/>
    <property type="match status" value="1"/>
</dbReference>
<dbReference type="GO" id="GO:0003700">
    <property type="term" value="F:DNA-binding transcription factor activity"/>
    <property type="evidence" value="ECO:0007669"/>
    <property type="project" value="TreeGrafter"/>
</dbReference>
<dbReference type="PANTHER" id="PTHR30055:SF201">
    <property type="entry name" value="TRANSCRIPTIONAL REGULATORY PROTEIN"/>
    <property type="match status" value="1"/>
</dbReference>
<dbReference type="SUPFAM" id="SSF48498">
    <property type="entry name" value="Tetracyclin repressor-like, C-terminal domain"/>
    <property type="match status" value="1"/>
</dbReference>
<dbReference type="Pfam" id="PF13305">
    <property type="entry name" value="TetR_C_33"/>
    <property type="match status" value="1"/>
</dbReference>
<evidence type="ECO:0000256" key="3">
    <source>
        <dbReference type="ARBA" id="ARBA00023163"/>
    </source>
</evidence>
<dbReference type="Gene3D" id="1.10.357.10">
    <property type="entry name" value="Tetracycline Repressor, domain 2"/>
    <property type="match status" value="1"/>
</dbReference>
<keyword evidence="3" id="KW-0804">Transcription</keyword>
<dbReference type="AlphaFoldDB" id="A0A1G6JGQ2"/>
<dbReference type="SUPFAM" id="SSF46689">
    <property type="entry name" value="Homeodomain-like"/>
    <property type="match status" value="1"/>
</dbReference>
<dbReference type="InterPro" id="IPR050109">
    <property type="entry name" value="HTH-type_TetR-like_transc_reg"/>
</dbReference>
<accession>A0A1G6JGQ2</accession>
<dbReference type="InterPro" id="IPR025996">
    <property type="entry name" value="MT1864/Rv1816-like_C"/>
</dbReference>
<feature type="domain" description="HTH tetR-type" evidence="5">
    <location>
        <begin position="14"/>
        <end position="74"/>
    </location>
</feature>
<evidence type="ECO:0000259" key="5">
    <source>
        <dbReference type="PROSITE" id="PS50977"/>
    </source>
</evidence>
<evidence type="ECO:0000256" key="1">
    <source>
        <dbReference type="ARBA" id="ARBA00023015"/>
    </source>
</evidence>
<keyword evidence="7" id="KW-1185">Reference proteome</keyword>
<dbReference type="EMBL" id="FMZZ01000001">
    <property type="protein sequence ID" value="SDC17910.1"/>
    <property type="molecule type" value="Genomic_DNA"/>
</dbReference>
<dbReference type="GO" id="GO:0000976">
    <property type="term" value="F:transcription cis-regulatory region binding"/>
    <property type="evidence" value="ECO:0007669"/>
    <property type="project" value="TreeGrafter"/>
</dbReference>
<dbReference type="PANTHER" id="PTHR30055">
    <property type="entry name" value="HTH-TYPE TRANSCRIPTIONAL REGULATOR RUTR"/>
    <property type="match status" value="1"/>
</dbReference>
<feature type="DNA-binding region" description="H-T-H motif" evidence="4">
    <location>
        <begin position="37"/>
        <end position="56"/>
    </location>
</feature>
<keyword evidence="1" id="KW-0805">Transcription regulation</keyword>
<dbReference type="PRINTS" id="PR00455">
    <property type="entry name" value="HTHTETR"/>
</dbReference>
<evidence type="ECO:0000256" key="4">
    <source>
        <dbReference type="PROSITE-ProRule" id="PRU00335"/>
    </source>
</evidence>
<evidence type="ECO:0000313" key="6">
    <source>
        <dbReference type="EMBL" id="SDC17910.1"/>
    </source>
</evidence>
<proteinExistence type="predicted"/>